<evidence type="ECO:0000256" key="2">
    <source>
        <dbReference type="ARBA" id="ARBA00023125"/>
    </source>
</evidence>
<name>H6RUD1_BLASD</name>
<accession>H6RUD1</accession>
<dbReference type="Proteomes" id="UP000007517">
    <property type="component" value="Chromosome"/>
</dbReference>
<keyword evidence="2" id="KW-0238">DNA-binding</keyword>
<evidence type="ECO:0000313" key="6">
    <source>
        <dbReference type="EMBL" id="CCG01896.1"/>
    </source>
</evidence>
<dbReference type="InterPro" id="IPR058245">
    <property type="entry name" value="NreC/VraR/RcsB-like_REC"/>
</dbReference>
<dbReference type="GO" id="GO:0000160">
    <property type="term" value="P:phosphorelay signal transduction system"/>
    <property type="evidence" value="ECO:0007669"/>
    <property type="project" value="InterPro"/>
</dbReference>
<dbReference type="Pfam" id="PF00072">
    <property type="entry name" value="Response_reg"/>
    <property type="match status" value="1"/>
</dbReference>
<evidence type="ECO:0000256" key="3">
    <source>
        <dbReference type="PROSITE-ProRule" id="PRU00169"/>
    </source>
</evidence>
<dbReference type="HOGENOM" id="CLU_000445_90_10_11"/>
<gene>
    <name evidence="6" type="ordered locus">BLASA_0946</name>
</gene>
<evidence type="ECO:0000259" key="4">
    <source>
        <dbReference type="PROSITE" id="PS50043"/>
    </source>
</evidence>
<organism evidence="6 7">
    <name type="scientific">Blastococcus saxobsidens (strain DD2)</name>
    <dbReference type="NCBI Taxonomy" id="1146883"/>
    <lineage>
        <taxon>Bacteria</taxon>
        <taxon>Bacillati</taxon>
        <taxon>Actinomycetota</taxon>
        <taxon>Actinomycetes</taxon>
        <taxon>Geodermatophilales</taxon>
        <taxon>Geodermatophilaceae</taxon>
        <taxon>Blastococcus</taxon>
    </lineage>
</organism>
<sequence length="222" mass="23721">MSGVLRVVIADDHVPTRQSVREALEQQDCEVLADVGTAEAAVAAATRHRPDVCLLDIHMPGSGIVAAADIIRALPDTTVVMLTASADDEDLFAALRAGASGYLAKGMAPSRLGPALRSVLAGESVLPRWLVRKVVQEFQPPARRKISLPNRSSAVRLTEREAEILDLMAEGLSTEEIAGRLFVAQVTVRTHISAVLRKLRVPDREAAVRLARGGSGSSEPPR</sequence>
<dbReference type="AlphaFoldDB" id="H6RUD1"/>
<reference evidence="7" key="2">
    <citation type="submission" date="2012-02" db="EMBL/GenBank/DDBJ databases">
        <title>Complete genome sequence of Blastococcus saxobsidens strain DD2.</title>
        <authorList>
            <person name="Genoscope."/>
        </authorList>
    </citation>
    <scope>NUCLEOTIDE SEQUENCE [LARGE SCALE GENOMIC DNA]</scope>
    <source>
        <strain evidence="7">DD2</strain>
    </source>
</reference>
<dbReference type="EMBL" id="FO117623">
    <property type="protein sequence ID" value="CCG01896.1"/>
    <property type="molecule type" value="Genomic_DNA"/>
</dbReference>
<dbReference type="PROSITE" id="PS00622">
    <property type="entry name" value="HTH_LUXR_1"/>
    <property type="match status" value="1"/>
</dbReference>
<dbReference type="SUPFAM" id="SSF52172">
    <property type="entry name" value="CheY-like"/>
    <property type="match status" value="1"/>
</dbReference>
<dbReference type="InterPro" id="IPR039420">
    <property type="entry name" value="WalR-like"/>
</dbReference>
<dbReference type="PROSITE" id="PS50110">
    <property type="entry name" value="RESPONSE_REGULATORY"/>
    <property type="match status" value="1"/>
</dbReference>
<evidence type="ECO:0000313" key="7">
    <source>
        <dbReference type="Proteomes" id="UP000007517"/>
    </source>
</evidence>
<feature type="modified residue" description="4-aspartylphosphate" evidence="3">
    <location>
        <position position="56"/>
    </location>
</feature>
<dbReference type="KEGG" id="bsd:BLASA_0946"/>
<dbReference type="OrthoDB" id="9808843at2"/>
<dbReference type="SMART" id="SM00421">
    <property type="entry name" value="HTH_LUXR"/>
    <property type="match status" value="1"/>
</dbReference>
<dbReference type="eggNOG" id="COG2197">
    <property type="taxonomic scope" value="Bacteria"/>
</dbReference>
<feature type="domain" description="Response regulatory" evidence="5">
    <location>
        <begin position="6"/>
        <end position="120"/>
    </location>
</feature>
<dbReference type="PANTHER" id="PTHR43214:SF43">
    <property type="entry name" value="TWO-COMPONENT RESPONSE REGULATOR"/>
    <property type="match status" value="1"/>
</dbReference>
<dbReference type="GO" id="GO:0003677">
    <property type="term" value="F:DNA binding"/>
    <property type="evidence" value="ECO:0007669"/>
    <property type="project" value="UniProtKB-KW"/>
</dbReference>
<dbReference type="STRING" id="1146883.BLASA_0946"/>
<dbReference type="InterPro" id="IPR001789">
    <property type="entry name" value="Sig_transdc_resp-reg_receiver"/>
</dbReference>
<evidence type="ECO:0000256" key="1">
    <source>
        <dbReference type="ARBA" id="ARBA00022553"/>
    </source>
</evidence>
<dbReference type="SMART" id="SM00448">
    <property type="entry name" value="REC"/>
    <property type="match status" value="1"/>
</dbReference>
<dbReference type="Gene3D" id="3.40.50.2300">
    <property type="match status" value="1"/>
</dbReference>
<proteinExistence type="predicted"/>
<dbReference type="CDD" id="cd17535">
    <property type="entry name" value="REC_NarL-like"/>
    <property type="match status" value="1"/>
</dbReference>
<keyword evidence="1 3" id="KW-0597">Phosphoprotein</keyword>
<feature type="domain" description="HTH luxR-type" evidence="4">
    <location>
        <begin position="150"/>
        <end position="215"/>
    </location>
</feature>
<evidence type="ECO:0000259" key="5">
    <source>
        <dbReference type="PROSITE" id="PS50110"/>
    </source>
</evidence>
<reference evidence="6 7" key="1">
    <citation type="journal article" date="2012" name="J. Bacteriol.">
        <title>Genome Sequence of Blastococcus saxobsidens DD2, a Stone-Inhabiting Bacterium.</title>
        <authorList>
            <person name="Chouaia B."/>
            <person name="Crotti E."/>
            <person name="Brusetti L."/>
            <person name="Daffonchio D."/>
            <person name="Essoussi I."/>
            <person name="Nouioui I."/>
            <person name="Sbissi I."/>
            <person name="Ghodhbane-Gtari F."/>
            <person name="Gtari M."/>
            <person name="Vacherie B."/>
            <person name="Barbe V."/>
            <person name="Medigue C."/>
            <person name="Gury J."/>
            <person name="Pujic P."/>
            <person name="Normand P."/>
        </authorList>
    </citation>
    <scope>NUCLEOTIDE SEQUENCE [LARGE SCALE GENOMIC DNA]</scope>
    <source>
        <strain evidence="6 7">DD2</strain>
    </source>
</reference>
<dbReference type="Pfam" id="PF00196">
    <property type="entry name" value="GerE"/>
    <property type="match status" value="1"/>
</dbReference>
<dbReference type="InterPro" id="IPR011006">
    <property type="entry name" value="CheY-like_superfamily"/>
</dbReference>
<dbReference type="GO" id="GO:0006355">
    <property type="term" value="P:regulation of DNA-templated transcription"/>
    <property type="evidence" value="ECO:0007669"/>
    <property type="project" value="InterPro"/>
</dbReference>
<protein>
    <submittedName>
        <fullName evidence="6">Two component transcriptional regulator, CheY family</fullName>
    </submittedName>
</protein>
<dbReference type="RefSeq" id="WP_014374802.1">
    <property type="nucleotide sequence ID" value="NC_016943.1"/>
</dbReference>
<dbReference type="CDD" id="cd06170">
    <property type="entry name" value="LuxR_C_like"/>
    <property type="match status" value="1"/>
</dbReference>
<dbReference type="PANTHER" id="PTHR43214">
    <property type="entry name" value="TWO-COMPONENT RESPONSE REGULATOR"/>
    <property type="match status" value="1"/>
</dbReference>
<dbReference type="InterPro" id="IPR000792">
    <property type="entry name" value="Tscrpt_reg_LuxR_C"/>
</dbReference>
<keyword evidence="7" id="KW-1185">Reference proteome</keyword>
<dbReference type="PROSITE" id="PS50043">
    <property type="entry name" value="HTH_LUXR_2"/>
    <property type="match status" value="1"/>
</dbReference>
<dbReference type="PRINTS" id="PR00038">
    <property type="entry name" value="HTHLUXR"/>
</dbReference>